<feature type="domain" description="Cation efflux protein transmembrane" evidence="9">
    <location>
        <begin position="24"/>
        <end position="218"/>
    </location>
</feature>
<reference evidence="10" key="1">
    <citation type="submission" date="2021-05" db="EMBL/GenBank/DDBJ databases">
        <title>A free-living protist that lacks canonical eukaryotic 1 DNA replication and segregation systems.</title>
        <authorList>
            <person name="Salas-Leiva D.E."/>
            <person name="Tromer E.C."/>
            <person name="Curtis B.A."/>
            <person name="Jerlstrom-Hultqvist J."/>
            <person name="Kolisko M."/>
            <person name="Yi Z."/>
            <person name="Salas-Leiva J.S."/>
            <person name="Gallot-Lavallee L."/>
            <person name="Kops G.J.P.L."/>
            <person name="Archibald J.M."/>
            <person name="Simpson A.G.B."/>
            <person name="Roger A.J."/>
        </authorList>
    </citation>
    <scope>NUCLEOTIDE SEQUENCE</scope>
    <source>
        <strain evidence="10">BICM</strain>
    </source>
</reference>
<keyword evidence="11" id="KW-1185">Reference proteome</keyword>
<evidence type="ECO:0000259" key="9">
    <source>
        <dbReference type="Pfam" id="PF01545"/>
    </source>
</evidence>
<dbReference type="GO" id="GO:0006882">
    <property type="term" value="P:intracellular zinc ion homeostasis"/>
    <property type="evidence" value="ECO:0007669"/>
    <property type="project" value="InterPro"/>
</dbReference>
<dbReference type="InterPro" id="IPR002524">
    <property type="entry name" value="Cation_efflux"/>
</dbReference>
<gene>
    <name evidence="10" type="ORF">J8273_8314</name>
</gene>
<evidence type="ECO:0000256" key="1">
    <source>
        <dbReference type="ARBA" id="ARBA00004141"/>
    </source>
</evidence>
<evidence type="ECO:0000256" key="4">
    <source>
        <dbReference type="ARBA" id="ARBA00022692"/>
    </source>
</evidence>
<feature type="transmembrane region" description="Helical" evidence="8">
    <location>
        <begin position="24"/>
        <end position="43"/>
    </location>
</feature>
<dbReference type="InterPro" id="IPR045316">
    <property type="entry name" value="Msc2-like"/>
</dbReference>
<feature type="transmembrane region" description="Helical" evidence="8">
    <location>
        <begin position="94"/>
        <end position="114"/>
    </location>
</feature>
<keyword evidence="4 8" id="KW-0812">Transmembrane</keyword>
<dbReference type="GO" id="GO:0031410">
    <property type="term" value="C:cytoplasmic vesicle"/>
    <property type="evidence" value="ECO:0007669"/>
    <property type="project" value="TreeGrafter"/>
</dbReference>
<name>A0A8J6AYD6_9EUKA</name>
<dbReference type="Pfam" id="PF01545">
    <property type="entry name" value="Cation_efflux"/>
    <property type="match status" value="1"/>
</dbReference>
<feature type="transmembrane region" description="Helical" evidence="8">
    <location>
        <begin position="166"/>
        <end position="187"/>
    </location>
</feature>
<comment type="similarity">
    <text evidence="2">Belongs to the cation diffusion facilitator (CDF) transporter (TC 2.A.4) family. SLC30A subfamily.</text>
</comment>
<dbReference type="Proteomes" id="UP000717585">
    <property type="component" value="Unassembled WGS sequence"/>
</dbReference>
<evidence type="ECO:0000313" key="11">
    <source>
        <dbReference type="Proteomes" id="UP000717585"/>
    </source>
</evidence>
<dbReference type="OrthoDB" id="78669at2759"/>
<evidence type="ECO:0000256" key="7">
    <source>
        <dbReference type="ARBA" id="ARBA00023136"/>
    </source>
</evidence>
<dbReference type="GO" id="GO:0016020">
    <property type="term" value="C:membrane"/>
    <property type="evidence" value="ECO:0007669"/>
    <property type="project" value="UniProtKB-SubCell"/>
</dbReference>
<keyword evidence="3" id="KW-0813">Transport</keyword>
<protein>
    <submittedName>
        <fullName evidence="10">Cation efflux protein</fullName>
    </submittedName>
</protein>
<evidence type="ECO:0000256" key="3">
    <source>
        <dbReference type="ARBA" id="ARBA00022448"/>
    </source>
</evidence>
<dbReference type="PANTHER" id="PTHR45755:SF4">
    <property type="entry name" value="ZINC TRANSPORTER 7"/>
    <property type="match status" value="1"/>
</dbReference>
<dbReference type="InterPro" id="IPR058533">
    <property type="entry name" value="Cation_efflux_TM"/>
</dbReference>
<comment type="subcellular location">
    <subcellularLocation>
        <location evidence="1">Membrane</location>
        <topology evidence="1">Multi-pass membrane protein</topology>
    </subcellularLocation>
</comment>
<feature type="transmembrane region" description="Helical" evidence="8">
    <location>
        <begin position="126"/>
        <end position="145"/>
    </location>
</feature>
<dbReference type="EMBL" id="JAHDYR010000066">
    <property type="protein sequence ID" value="KAG9390274.1"/>
    <property type="molecule type" value="Genomic_DNA"/>
</dbReference>
<evidence type="ECO:0000256" key="2">
    <source>
        <dbReference type="ARBA" id="ARBA00008873"/>
    </source>
</evidence>
<dbReference type="Gene3D" id="1.20.1510.10">
    <property type="entry name" value="Cation efflux protein transmembrane domain"/>
    <property type="match status" value="1"/>
</dbReference>
<dbReference type="PANTHER" id="PTHR45755">
    <property type="match status" value="1"/>
</dbReference>
<evidence type="ECO:0000256" key="5">
    <source>
        <dbReference type="ARBA" id="ARBA00022989"/>
    </source>
</evidence>
<dbReference type="AlphaFoldDB" id="A0A8J6AYD6"/>
<evidence type="ECO:0000313" key="10">
    <source>
        <dbReference type="EMBL" id="KAG9390274.1"/>
    </source>
</evidence>
<keyword evidence="7 8" id="KW-0472">Membrane</keyword>
<keyword evidence="5 8" id="KW-1133">Transmembrane helix</keyword>
<comment type="caution">
    <text evidence="10">The sequence shown here is derived from an EMBL/GenBank/DDBJ whole genome shotgun (WGS) entry which is preliminary data.</text>
</comment>
<dbReference type="GO" id="GO:0005794">
    <property type="term" value="C:Golgi apparatus"/>
    <property type="evidence" value="ECO:0007669"/>
    <property type="project" value="TreeGrafter"/>
</dbReference>
<accession>A0A8J6AYD6</accession>
<dbReference type="InterPro" id="IPR027469">
    <property type="entry name" value="Cation_efflux_TMD_sf"/>
</dbReference>
<dbReference type="GO" id="GO:0005385">
    <property type="term" value="F:zinc ion transmembrane transporter activity"/>
    <property type="evidence" value="ECO:0007669"/>
    <property type="project" value="InterPro"/>
</dbReference>
<keyword evidence="6" id="KW-0406">Ion transport</keyword>
<dbReference type="NCBIfam" id="TIGR01297">
    <property type="entry name" value="CDF"/>
    <property type="match status" value="1"/>
</dbReference>
<dbReference type="GO" id="GO:1904257">
    <property type="term" value="P:zinc ion import into Golgi lumen"/>
    <property type="evidence" value="ECO:0007669"/>
    <property type="project" value="TreeGrafter"/>
</dbReference>
<evidence type="ECO:0000256" key="6">
    <source>
        <dbReference type="ARBA" id="ARBA00023065"/>
    </source>
</evidence>
<evidence type="ECO:0000256" key="8">
    <source>
        <dbReference type="SAM" id="Phobius"/>
    </source>
</evidence>
<dbReference type="SUPFAM" id="SSF161111">
    <property type="entry name" value="Cation efflux protein transmembrane domain-like"/>
    <property type="match status" value="1"/>
</dbReference>
<organism evidence="10 11">
    <name type="scientific">Carpediemonas membranifera</name>
    <dbReference type="NCBI Taxonomy" id="201153"/>
    <lineage>
        <taxon>Eukaryota</taxon>
        <taxon>Metamonada</taxon>
        <taxon>Carpediemonas-like organisms</taxon>
        <taxon>Carpediemonas</taxon>
    </lineage>
</organism>
<proteinExistence type="inferred from homology"/>
<sequence>MPSKHRDLIHGLKAICSNKDTRKVLLFLVLNLLFMFVELFFGLLRGSLSLVSDAFHMFFDCTSLFLSMMAMFMSSKPPNARFSYGFGRIEVLAAYGNSLFLVCVASMLVVKAVARLLQPVAVSTDQLLLVAVLGLLVNLLGLVMIDADETDTESRKANIRGIFLHVLADSLGSVGVIASCILIRWRNWVWTDPVASLAIAGLLSHAVLPLLRSSYHVLSLHTPGGASRSFRQQLDSLPFTVPGVHTVVAAQIWPMEAGDAVGWVRLRGAGPDVMYAVKEELASSVREDRIIVEVAT</sequence>